<keyword evidence="4" id="KW-1185">Reference proteome</keyword>
<dbReference type="PANTHER" id="PTHR24095">
    <property type="entry name" value="ACETYL-COENZYME A SYNTHETASE"/>
    <property type="match status" value="1"/>
</dbReference>
<protein>
    <submittedName>
        <fullName evidence="3">Acyl-CoA synthetase short chain family member 2</fullName>
    </submittedName>
</protein>
<feature type="compositionally biased region" description="Gly residues" evidence="1">
    <location>
        <begin position="10"/>
        <end position="20"/>
    </location>
</feature>
<dbReference type="InterPro" id="IPR042099">
    <property type="entry name" value="ANL_N_sf"/>
</dbReference>
<dbReference type="AlphaFoldDB" id="A0A9L0SMV1"/>
<dbReference type="Proteomes" id="UP000002281">
    <property type="component" value="Chromosome 22"/>
</dbReference>
<evidence type="ECO:0000256" key="1">
    <source>
        <dbReference type="SAM" id="MobiDB-lite"/>
    </source>
</evidence>
<organism evidence="3 4">
    <name type="scientific">Equus caballus</name>
    <name type="common">Horse</name>
    <dbReference type="NCBI Taxonomy" id="9796"/>
    <lineage>
        <taxon>Eukaryota</taxon>
        <taxon>Metazoa</taxon>
        <taxon>Chordata</taxon>
        <taxon>Craniata</taxon>
        <taxon>Vertebrata</taxon>
        <taxon>Euteleostomi</taxon>
        <taxon>Mammalia</taxon>
        <taxon>Eutheria</taxon>
        <taxon>Laurasiatheria</taxon>
        <taxon>Perissodactyla</taxon>
        <taxon>Equidae</taxon>
        <taxon>Equus</taxon>
    </lineage>
</organism>
<dbReference type="Ensembl" id="ENSECAT00000113144.1">
    <property type="protein sequence ID" value="ENSECAP00000076190.1"/>
    <property type="gene ID" value="ENSECAG00000016389.4"/>
</dbReference>
<evidence type="ECO:0000313" key="3">
    <source>
        <dbReference type="Ensembl" id="ENSECAP00000076190.1"/>
    </source>
</evidence>
<dbReference type="SUPFAM" id="SSF56801">
    <property type="entry name" value="Acetyl-CoA synthetase-like"/>
    <property type="match status" value="1"/>
</dbReference>
<evidence type="ECO:0000313" key="4">
    <source>
        <dbReference type="Proteomes" id="UP000002281"/>
    </source>
</evidence>
<reference evidence="3 4" key="1">
    <citation type="journal article" date="2009" name="Science">
        <title>Genome sequence, comparative analysis, and population genetics of the domestic horse.</title>
        <authorList>
            <consortium name="Broad Institute Genome Sequencing Platform"/>
            <consortium name="Broad Institute Whole Genome Assembly Team"/>
            <person name="Wade C.M."/>
            <person name="Giulotto E."/>
            <person name="Sigurdsson S."/>
            <person name="Zoli M."/>
            <person name="Gnerre S."/>
            <person name="Imsland F."/>
            <person name="Lear T.L."/>
            <person name="Adelson D.L."/>
            <person name="Bailey E."/>
            <person name="Bellone R.R."/>
            <person name="Bloecker H."/>
            <person name="Distl O."/>
            <person name="Edgar R.C."/>
            <person name="Garber M."/>
            <person name="Leeb T."/>
            <person name="Mauceli E."/>
            <person name="MacLeod J.N."/>
            <person name="Penedo M.C.T."/>
            <person name="Raison J.M."/>
            <person name="Sharpe T."/>
            <person name="Vogel J."/>
            <person name="Andersson L."/>
            <person name="Antczak D.F."/>
            <person name="Biagi T."/>
            <person name="Binns M.M."/>
            <person name="Chowdhary B.P."/>
            <person name="Coleman S.J."/>
            <person name="Della Valle G."/>
            <person name="Fryc S."/>
            <person name="Guerin G."/>
            <person name="Hasegawa T."/>
            <person name="Hill E.W."/>
            <person name="Jurka J."/>
            <person name="Kiialainen A."/>
            <person name="Lindgren G."/>
            <person name="Liu J."/>
            <person name="Magnani E."/>
            <person name="Mickelson J.R."/>
            <person name="Murray J."/>
            <person name="Nergadze S.G."/>
            <person name="Onofrio R."/>
            <person name="Pedroni S."/>
            <person name="Piras M.F."/>
            <person name="Raudsepp T."/>
            <person name="Rocchi M."/>
            <person name="Roeed K.H."/>
            <person name="Ryder O.A."/>
            <person name="Searle S."/>
            <person name="Skow L."/>
            <person name="Swinburne J.E."/>
            <person name="Syvaenen A.C."/>
            <person name="Tozaki T."/>
            <person name="Valberg S.J."/>
            <person name="Vaudin M."/>
            <person name="White J.R."/>
            <person name="Zody M.C."/>
            <person name="Lander E.S."/>
            <person name="Lindblad-Toh K."/>
        </authorList>
    </citation>
    <scope>NUCLEOTIDE SEQUENCE [LARGE SCALE GENOMIC DNA]</scope>
    <source>
        <strain evidence="3 4">Thoroughbred</strain>
    </source>
</reference>
<dbReference type="GeneTree" id="ENSGT00940000156358"/>
<evidence type="ECO:0000259" key="2">
    <source>
        <dbReference type="Pfam" id="PF16177"/>
    </source>
</evidence>
<sequence>MGLPEERGRSGGGGGGGGSGAREEAGARSRGRRWSPPPEVSRSAHVPSLQRYRQLHQRSVEEPREFWGDIAKEFYWKTPCPGPFLQYNFDVTKGKIFIEWMKGATTNICYNVLDRIVHEKKLGDKVAFYCSCPGTLCLSSSEYLGPPPRFLRDQKTFTDLQRRFVPWFENNSGT</sequence>
<feature type="region of interest" description="Disordered" evidence="1">
    <location>
        <begin position="1"/>
        <end position="47"/>
    </location>
</feature>
<dbReference type="PANTHER" id="PTHR24095:SF126">
    <property type="entry name" value="ACETYL-COENZYME A SYNTHETASE, CYTOPLASMIC"/>
    <property type="match status" value="1"/>
</dbReference>
<dbReference type="Gene3D" id="3.40.50.12780">
    <property type="entry name" value="N-terminal domain of ligase-like"/>
    <property type="match status" value="1"/>
</dbReference>
<reference evidence="3" key="3">
    <citation type="submission" date="2025-09" db="UniProtKB">
        <authorList>
            <consortium name="Ensembl"/>
        </authorList>
    </citation>
    <scope>IDENTIFICATION</scope>
    <source>
        <strain evidence="3">Thoroughbred</strain>
    </source>
</reference>
<name>A0A9L0SMV1_HORSE</name>
<gene>
    <name evidence="3" type="primary">ACSS2</name>
</gene>
<feature type="domain" description="Acetyl-coenzyme A synthetase N-terminal" evidence="2">
    <location>
        <begin position="52"/>
        <end position="112"/>
    </location>
</feature>
<reference evidence="3" key="2">
    <citation type="submission" date="2025-08" db="UniProtKB">
        <authorList>
            <consortium name="Ensembl"/>
        </authorList>
    </citation>
    <scope>IDENTIFICATION</scope>
    <source>
        <strain evidence="3">Thoroughbred</strain>
    </source>
</reference>
<proteinExistence type="predicted"/>
<dbReference type="InterPro" id="IPR032387">
    <property type="entry name" value="ACAS_N"/>
</dbReference>
<dbReference type="Pfam" id="PF16177">
    <property type="entry name" value="ACAS_N"/>
    <property type="match status" value="1"/>
</dbReference>
<accession>A0A9L0SMV1</accession>